<dbReference type="PANTHER" id="PTHR42919:SF8">
    <property type="entry name" value="N-ALPHA-ACETYLTRANSFERASE 50"/>
    <property type="match status" value="1"/>
</dbReference>
<organism evidence="4 5">
    <name type="scientific">Polaribacter marinaquae</name>
    <dbReference type="NCBI Taxonomy" id="1642819"/>
    <lineage>
        <taxon>Bacteria</taxon>
        <taxon>Pseudomonadati</taxon>
        <taxon>Bacteroidota</taxon>
        <taxon>Flavobacteriia</taxon>
        <taxon>Flavobacteriales</taxon>
        <taxon>Flavobacteriaceae</taxon>
    </lineage>
</organism>
<proteinExistence type="predicted"/>
<keyword evidence="5" id="KW-1185">Reference proteome</keyword>
<dbReference type="Proteomes" id="UP001491088">
    <property type="component" value="Chromosome"/>
</dbReference>
<dbReference type="Pfam" id="PF00583">
    <property type="entry name" value="Acetyltransf_1"/>
    <property type="match status" value="1"/>
</dbReference>
<evidence type="ECO:0000259" key="3">
    <source>
        <dbReference type="PROSITE" id="PS51186"/>
    </source>
</evidence>
<name>A0ABZ2TSW8_9FLAO</name>
<dbReference type="PROSITE" id="PS51186">
    <property type="entry name" value="GNAT"/>
    <property type="match status" value="1"/>
</dbReference>
<feature type="domain" description="N-acetyltransferase" evidence="3">
    <location>
        <begin position="2"/>
        <end position="171"/>
    </location>
</feature>
<dbReference type="InterPro" id="IPR000182">
    <property type="entry name" value="GNAT_dom"/>
</dbReference>
<sequence>MFTIRKATNKDVKKLTEVGKKAFYLPHKDAIPKHIMDVYLKENFNEENIIAEINNKNFEYRLLYVDDTLAGFSKIILNQKNENINLENVTKMERLYLVEDFFGKGLGKELFKYNLDFIQKENQKGIWLYVWIKNFRAIDFYKKVGFKKIASYDFPISATETRPNYLLFLEF</sequence>
<dbReference type="PANTHER" id="PTHR42919">
    <property type="entry name" value="N-ALPHA-ACETYLTRANSFERASE"/>
    <property type="match status" value="1"/>
</dbReference>
<evidence type="ECO:0000256" key="1">
    <source>
        <dbReference type="ARBA" id="ARBA00022679"/>
    </source>
</evidence>
<reference evidence="4 5" key="1">
    <citation type="submission" date="2024-03" db="EMBL/GenBank/DDBJ databases">
        <authorList>
            <person name="Cao K."/>
        </authorList>
    </citation>
    <scope>NUCLEOTIDE SEQUENCE [LARGE SCALE GENOMIC DNA]</scope>
    <source>
        <strain evidence="4 5">MCCC 1K00696</strain>
    </source>
</reference>
<keyword evidence="2" id="KW-0012">Acyltransferase</keyword>
<dbReference type="RefSeq" id="WP_340933172.1">
    <property type="nucleotide sequence ID" value="NZ_CP150496.1"/>
</dbReference>
<keyword evidence="1" id="KW-0808">Transferase</keyword>
<dbReference type="EMBL" id="CP150496">
    <property type="protein sequence ID" value="WYW55614.1"/>
    <property type="molecule type" value="Genomic_DNA"/>
</dbReference>
<accession>A0ABZ2TSW8</accession>
<evidence type="ECO:0000313" key="5">
    <source>
        <dbReference type="Proteomes" id="UP001491088"/>
    </source>
</evidence>
<protein>
    <submittedName>
        <fullName evidence="4">GNAT family N-acetyltransferase</fullName>
    </submittedName>
</protein>
<dbReference type="SUPFAM" id="SSF55729">
    <property type="entry name" value="Acyl-CoA N-acyltransferases (Nat)"/>
    <property type="match status" value="1"/>
</dbReference>
<evidence type="ECO:0000256" key="2">
    <source>
        <dbReference type="ARBA" id="ARBA00023315"/>
    </source>
</evidence>
<dbReference type="InterPro" id="IPR016181">
    <property type="entry name" value="Acyl_CoA_acyltransferase"/>
</dbReference>
<dbReference type="InterPro" id="IPR051556">
    <property type="entry name" value="N-term/lysine_N-AcTrnsfr"/>
</dbReference>
<evidence type="ECO:0000313" key="4">
    <source>
        <dbReference type="EMBL" id="WYW55614.1"/>
    </source>
</evidence>
<dbReference type="Gene3D" id="3.40.630.30">
    <property type="match status" value="1"/>
</dbReference>
<gene>
    <name evidence="4" type="ORF">WG950_13885</name>
</gene>